<evidence type="ECO:0000256" key="1">
    <source>
        <dbReference type="ARBA" id="ARBA00004816"/>
    </source>
</evidence>
<dbReference type="InterPro" id="IPR013785">
    <property type="entry name" value="Aldolase_TIM"/>
</dbReference>
<protein>
    <recommendedName>
        <fullName evidence="3 7">Deoxyribose-phosphate aldolase</fullName>
        <ecNumber evidence="3 7">4.1.2.4</ecNumber>
    </recommendedName>
</protein>
<dbReference type="SUPFAM" id="SSF51569">
    <property type="entry name" value="Aldolase"/>
    <property type="match status" value="1"/>
</dbReference>
<keyword evidence="5" id="KW-0704">Schiff base</keyword>
<evidence type="ECO:0000256" key="4">
    <source>
        <dbReference type="ARBA" id="ARBA00023239"/>
    </source>
</evidence>
<evidence type="ECO:0000256" key="6">
    <source>
        <dbReference type="ARBA" id="ARBA00048791"/>
    </source>
</evidence>
<comment type="caution">
    <text evidence="8">The sequence shown here is derived from an EMBL/GenBank/DDBJ whole genome shotgun (WGS) entry which is preliminary data.</text>
</comment>
<dbReference type="InterPro" id="IPR002915">
    <property type="entry name" value="DeoC/FbaB/LacD_aldolase"/>
</dbReference>
<proteinExistence type="inferred from homology"/>
<dbReference type="SMART" id="SM01133">
    <property type="entry name" value="DeoC"/>
    <property type="match status" value="1"/>
</dbReference>
<dbReference type="InterPro" id="IPR011343">
    <property type="entry name" value="DeoC"/>
</dbReference>
<dbReference type="RefSeq" id="WP_035886303.1">
    <property type="nucleotide sequence ID" value="NZ_JNCF01000001.1"/>
</dbReference>
<dbReference type="GO" id="GO:0009264">
    <property type="term" value="P:deoxyribonucleotide catabolic process"/>
    <property type="evidence" value="ECO:0007669"/>
    <property type="project" value="UniProtKB-UniRule"/>
</dbReference>
<dbReference type="GO" id="GO:0004139">
    <property type="term" value="F:deoxyribose-phosphate aldolase activity"/>
    <property type="evidence" value="ECO:0007669"/>
    <property type="project" value="UniProtKB-UniRule"/>
</dbReference>
<reference evidence="8 9" key="1">
    <citation type="submission" date="2014-05" db="EMBL/GenBank/DDBJ databases">
        <authorList>
            <person name="Rizzardi K."/>
            <person name="Winiecka-Krusnell J."/>
            <person name="Ramliden M."/>
            <person name="Alm E."/>
            <person name="Andersson S."/>
            <person name="Byfors S."/>
        </authorList>
    </citation>
    <scope>NUCLEOTIDE SEQUENCE [LARGE SCALE GENOMIC DNA]</scope>
    <source>
        <strain evidence="8 9">LEGN</strain>
    </source>
</reference>
<name>A0A0A2SUL6_9GAMM</name>
<evidence type="ECO:0000256" key="3">
    <source>
        <dbReference type="ARBA" id="ARBA00012515"/>
    </source>
</evidence>
<dbReference type="EC" id="4.1.2.4" evidence="3 7"/>
<keyword evidence="9" id="KW-1185">Reference proteome</keyword>
<keyword evidence="4" id="KW-0456">Lyase</keyword>
<dbReference type="PANTHER" id="PTHR10889">
    <property type="entry name" value="DEOXYRIBOSE-PHOSPHATE ALDOLASE"/>
    <property type="match status" value="1"/>
</dbReference>
<dbReference type="Gene3D" id="3.20.20.70">
    <property type="entry name" value="Aldolase class I"/>
    <property type="match status" value="1"/>
</dbReference>
<dbReference type="Pfam" id="PF01791">
    <property type="entry name" value="DeoC"/>
    <property type="match status" value="1"/>
</dbReference>
<evidence type="ECO:0000313" key="8">
    <source>
        <dbReference type="EMBL" id="KGP64437.1"/>
    </source>
</evidence>
<dbReference type="EMBL" id="JNCF01000001">
    <property type="protein sequence ID" value="KGP64437.1"/>
    <property type="molecule type" value="Genomic_DNA"/>
</dbReference>
<dbReference type="OrthoDB" id="6579831at2"/>
<comment type="pathway">
    <text evidence="1">Carbohydrate degradation; 2-deoxy-D-ribose 1-phosphate degradation; D-glyceraldehyde 3-phosphate and acetaldehyde from 2-deoxy-alpha-D-ribose 1-phosphate: step 2/2.</text>
</comment>
<sequence>MSIDNHFNDILHRLLCSNDNPIVTKDQLIQCIDLTLLEENASPEALHQLKDQSRINHVAAVCVLPKHLHEFHHHPEIKLATVINFPHGDESLLACLTDLDNAIQLGAQEIDYVLPYQHYLTGNKQKALNHCDVIIQTCKKYQVTLKIILETGAFPDMESIYQVSTELITLGGRFLKSSTGKTPLGATLAAVFAIASAIKDSSESSCGIKVSGGIKTPHQAQQYAQLVELIMEKTIHNDWFRIGASSLLNELTKC</sequence>
<comment type="similarity">
    <text evidence="2">Belongs to the DeoC/FbaB aldolase family. DeoC type 2 subfamily.</text>
</comment>
<dbReference type="AlphaFoldDB" id="A0A0A2SUL6"/>
<comment type="catalytic activity">
    <reaction evidence="6">
        <text>2-deoxy-D-ribose 5-phosphate = D-glyceraldehyde 3-phosphate + acetaldehyde</text>
        <dbReference type="Rhea" id="RHEA:12821"/>
        <dbReference type="ChEBI" id="CHEBI:15343"/>
        <dbReference type="ChEBI" id="CHEBI:59776"/>
        <dbReference type="ChEBI" id="CHEBI:62877"/>
        <dbReference type="EC" id="4.1.2.4"/>
    </reaction>
</comment>
<dbReference type="PIRSF" id="PIRSF001357">
    <property type="entry name" value="DeoC"/>
    <property type="match status" value="1"/>
</dbReference>
<gene>
    <name evidence="8" type="ORF">EP47_11770</name>
</gene>
<evidence type="ECO:0000256" key="2">
    <source>
        <dbReference type="ARBA" id="ARBA00009473"/>
    </source>
</evidence>
<accession>A0A0A2SUL6</accession>
<dbReference type="PANTHER" id="PTHR10889:SF3">
    <property type="entry name" value="DEOXYRIBOSE-PHOSPHATE ALDOLASE"/>
    <property type="match status" value="1"/>
</dbReference>
<dbReference type="GO" id="GO:0016052">
    <property type="term" value="P:carbohydrate catabolic process"/>
    <property type="evidence" value="ECO:0007669"/>
    <property type="project" value="TreeGrafter"/>
</dbReference>
<dbReference type="Proteomes" id="UP000054422">
    <property type="component" value="Unassembled WGS sequence"/>
</dbReference>
<organism evidence="8 9">
    <name type="scientific">Legionella norrlandica</name>
    <dbReference type="NCBI Taxonomy" id="1498499"/>
    <lineage>
        <taxon>Bacteria</taxon>
        <taxon>Pseudomonadati</taxon>
        <taxon>Pseudomonadota</taxon>
        <taxon>Gammaproteobacteria</taxon>
        <taxon>Legionellales</taxon>
        <taxon>Legionellaceae</taxon>
        <taxon>Legionella</taxon>
    </lineage>
</organism>
<dbReference type="STRING" id="1498499.EP47_11770"/>
<evidence type="ECO:0000256" key="7">
    <source>
        <dbReference type="NCBIfam" id="TIGR00126"/>
    </source>
</evidence>
<evidence type="ECO:0000256" key="5">
    <source>
        <dbReference type="ARBA" id="ARBA00023270"/>
    </source>
</evidence>
<dbReference type="GO" id="GO:0005737">
    <property type="term" value="C:cytoplasm"/>
    <property type="evidence" value="ECO:0007669"/>
    <property type="project" value="InterPro"/>
</dbReference>
<dbReference type="NCBIfam" id="TIGR00126">
    <property type="entry name" value="deoC"/>
    <property type="match status" value="1"/>
</dbReference>
<evidence type="ECO:0000313" key="9">
    <source>
        <dbReference type="Proteomes" id="UP000054422"/>
    </source>
</evidence>